<keyword evidence="2" id="KW-1185">Reference proteome</keyword>
<dbReference type="Proteomes" id="UP000631421">
    <property type="component" value="Unassembled WGS sequence"/>
</dbReference>
<name>A0A926USS0_9CYAN</name>
<protein>
    <submittedName>
        <fullName evidence="1">Uncharacterized protein</fullName>
    </submittedName>
</protein>
<dbReference type="AlphaFoldDB" id="A0A926USS0"/>
<accession>A0A926USS0</accession>
<dbReference type="RefSeq" id="WP_190350931.1">
    <property type="nucleotide sequence ID" value="NZ_JACJPY010000028.1"/>
</dbReference>
<reference evidence="1" key="1">
    <citation type="journal article" date="2015" name="ISME J.">
        <title>Draft Genome Sequence of Streptomyces incarnatus NRRL8089, which Produces the Nucleoside Antibiotic Sinefungin.</title>
        <authorList>
            <person name="Oshima K."/>
            <person name="Hattori M."/>
            <person name="Shimizu H."/>
            <person name="Fukuda K."/>
            <person name="Nemoto M."/>
            <person name="Inagaki K."/>
            <person name="Tamura T."/>
        </authorList>
    </citation>
    <scope>NUCLEOTIDE SEQUENCE</scope>
    <source>
        <strain evidence="1">FACHB-1277</strain>
    </source>
</reference>
<comment type="caution">
    <text evidence="1">The sequence shown here is derived from an EMBL/GenBank/DDBJ whole genome shotgun (WGS) entry which is preliminary data.</text>
</comment>
<reference evidence="1" key="2">
    <citation type="submission" date="2020-08" db="EMBL/GenBank/DDBJ databases">
        <authorList>
            <person name="Chen M."/>
            <person name="Teng W."/>
            <person name="Zhao L."/>
            <person name="Hu C."/>
            <person name="Zhou Y."/>
            <person name="Han B."/>
            <person name="Song L."/>
            <person name="Shu W."/>
        </authorList>
    </citation>
    <scope>NUCLEOTIDE SEQUENCE</scope>
    <source>
        <strain evidence="1">FACHB-1277</strain>
    </source>
</reference>
<sequence length="64" mass="6684">MKQITPLGSVLKEELQEAISDAYGVALSGVAAEAFGGCYTVTQLAAMVDLDRIINQAIALVSNN</sequence>
<dbReference type="EMBL" id="JACJPY010000028">
    <property type="protein sequence ID" value="MBD2150570.1"/>
    <property type="molecule type" value="Genomic_DNA"/>
</dbReference>
<organism evidence="1 2">
    <name type="scientific">Pseudanabaena cinerea FACHB-1277</name>
    <dbReference type="NCBI Taxonomy" id="2949581"/>
    <lineage>
        <taxon>Bacteria</taxon>
        <taxon>Bacillati</taxon>
        <taxon>Cyanobacteriota</taxon>
        <taxon>Cyanophyceae</taxon>
        <taxon>Pseudanabaenales</taxon>
        <taxon>Pseudanabaenaceae</taxon>
        <taxon>Pseudanabaena</taxon>
        <taxon>Pseudanabaena cinerea</taxon>
    </lineage>
</organism>
<evidence type="ECO:0000313" key="1">
    <source>
        <dbReference type="EMBL" id="MBD2150570.1"/>
    </source>
</evidence>
<evidence type="ECO:0000313" key="2">
    <source>
        <dbReference type="Proteomes" id="UP000631421"/>
    </source>
</evidence>
<proteinExistence type="predicted"/>
<gene>
    <name evidence="1" type="ORF">H6F44_10620</name>
</gene>